<dbReference type="PANTHER" id="PTHR11122">
    <property type="entry name" value="APOSPORY-ASSOCIATED PROTEIN C-RELATED"/>
    <property type="match status" value="1"/>
</dbReference>
<accession>A0A0G4P0M7</accession>
<proteinExistence type="predicted"/>
<dbReference type="InterPro" id="IPR011013">
    <property type="entry name" value="Gal_mutarotase_sf_dom"/>
</dbReference>
<protein>
    <submittedName>
        <fullName evidence="1">Aldose 1-epimerase</fullName>
    </submittedName>
</protein>
<dbReference type="Gene3D" id="2.70.98.10">
    <property type="match status" value="1"/>
</dbReference>
<dbReference type="GO" id="GO:0030246">
    <property type="term" value="F:carbohydrate binding"/>
    <property type="evidence" value="ECO:0007669"/>
    <property type="project" value="InterPro"/>
</dbReference>
<gene>
    <name evidence="1" type="ORF">PCAMFM013_S003g000620</name>
</gene>
<evidence type="ECO:0000313" key="2">
    <source>
        <dbReference type="Proteomes" id="UP000053732"/>
    </source>
</evidence>
<dbReference type="InterPro" id="IPR014718">
    <property type="entry name" value="GH-type_carb-bd"/>
</dbReference>
<dbReference type="EMBL" id="HG793136">
    <property type="protein sequence ID" value="CRL19828.1"/>
    <property type="molecule type" value="Genomic_DNA"/>
</dbReference>
<dbReference type="GO" id="GO:0005737">
    <property type="term" value="C:cytoplasm"/>
    <property type="evidence" value="ECO:0007669"/>
    <property type="project" value="TreeGrafter"/>
</dbReference>
<keyword evidence="2" id="KW-1185">Reference proteome</keyword>
<name>A0A0G4P0M7_PENC3</name>
<dbReference type="STRING" id="1429867.A0A0G4P0M7"/>
<dbReference type="AlphaFoldDB" id="A0A0G4P0M7"/>
<dbReference type="GO" id="GO:0047938">
    <property type="term" value="F:glucose-6-phosphate 1-epimerase activity"/>
    <property type="evidence" value="ECO:0007669"/>
    <property type="project" value="TreeGrafter"/>
</dbReference>
<organism evidence="1 2">
    <name type="scientific">Penicillium camemberti (strain FM 013)</name>
    <dbReference type="NCBI Taxonomy" id="1429867"/>
    <lineage>
        <taxon>Eukaryota</taxon>
        <taxon>Fungi</taxon>
        <taxon>Dikarya</taxon>
        <taxon>Ascomycota</taxon>
        <taxon>Pezizomycotina</taxon>
        <taxon>Eurotiomycetes</taxon>
        <taxon>Eurotiomycetidae</taxon>
        <taxon>Eurotiales</taxon>
        <taxon>Aspergillaceae</taxon>
        <taxon>Penicillium</taxon>
    </lineage>
</organism>
<reference evidence="1 2" key="1">
    <citation type="journal article" date="2014" name="Nat. Commun.">
        <title>Multiple recent horizontal transfers of a large genomic region in cheese making fungi.</title>
        <authorList>
            <person name="Cheeseman K."/>
            <person name="Ropars J."/>
            <person name="Renault P."/>
            <person name="Dupont J."/>
            <person name="Gouzy J."/>
            <person name="Branca A."/>
            <person name="Abraham A.L."/>
            <person name="Ceppi M."/>
            <person name="Conseiller E."/>
            <person name="Debuchy R."/>
            <person name="Malagnac F."/>
            <person name="Goarin A."/>
            <person name="Silar P."/>
            <person name="Lacoste S."/>
            <person name="Sallet E."/>
            <person name="Bensimon A."/>
            <person name="Giraud T."/>
            <person name="Brygoo Y."/>
        </authorList>
    </citation>
    <scope>NUCLEOTIDE SEQUENCE [LARGE SCALE GENOMIC DNA]</scope>
    <source>
        <strain evidence="2">FM 013</strain>
    </source>
</reference>
<dbReference type="PANTHER" id="PTHR11122:SF13">
    <property type="entry name" value="GLUCOSE-6-PHOSPHATE 1-EPIMERASE"/>
    <property type="match status" value="1"/>
</dbReference>
<dbReference type="GO" id="GO:0005975">
    <property type="term" value="P:carbohydrate metabolic process"/>
    <property type="evidence" value="ECO:0007669"/>
    <property type="project" value="InterPro"/>
</dbReference>
<dbReference type="Proteomes" id="UP000053732">
    <property type="component" value="Unassembled WGS sequence"/>
</dbReference>
<sequence length="190" mass="20440">MDRSNKPSAIGVKASLPQSTLSIKDNVVDASLPTGQSVTVHLYGATVTSWKTGGQEQLFVSEAAHLDGSKSIRGGIPVVFPPRHAMSGEGHSLPFYGPNLDARNRQPFSVPLSPRVDPYVPYSQSTFSPEQVVQLLTIQQQNELVLSQTLMSVGNPAFSQECVCDFSVDSAFCQTALRCRKSSSSIAEPD</sequence>
<evidence type="ECO:0000313" key="1">
    <source>
        <dbReference type="EMBL" id="CRL19828.1"/>
    </source>
</evidence>
<dbReference type="SUPFAM" id="SSF74650">
    <property type="entry name" value="Galactose mutarotase-like"/>
    <property type="match status" value="1"/>
</dbReference>